<sequence>MIVRKTILGAAIIAGLSAGTALAGGEIYPVVEAPEVDMSTVAVAQGWYIRGDIGYAASIKGGDIDYNYIGEGGADESRERFDDSRFSKPFSYGFGMGYQFNNFLRTDLTTDFFNSSFDADSSIGRACPGENAGTGCDFTHDSGYNAISVLANGYVDLGTYAGFTPYIGAGVGATNVQWDDLKTRATCVDGASVCGSTAQGDPVRSPGEESWRFTYALMAGASYDLTNRVKLDVGYRYSDIDGGKMFGYSDAEKALGASGTKASDDGFQRHEIRAGIRVTTW</sequence>
<feature type="domain" description="Outer membrane protein beta-barrel" evidence="3">
    <location>
        <begin position="45"/>
        <end position="242"/>
    </location>
</feature>
<evidence type="ECO:0000259" key="3">
    <source>
        <dbReference type="Pfam" id="PF13505"/>
    </source>
</evidence>
<reference evidence="4 5" key="1">
    <citation type="submission" date="2020-08" db="EMBL/GenBank/DDBJ databases">
        <title>Genomic Encyclopedia of Type Strains, Phase IV (KMG-IV): sequencing the most valuable type-strain genomes for metagenomic binning, comparative biology and taxonomic classification.</title>
        <authorList>
            <person name="Goeker M."/>
        </authorList>
    </citation>
    <scope>NUCLEOTIDE SEQUENCE [LARGE SCALE GENOMIC DNA]</scope>
    <source>
        <strain evidence="4 5">DSM 100211</strain>
    </source>
</reference>
<comment type="caution">
    <text evidence="4">The sequence shown here is derived from an EMBL/GenBank/DDBJ whole genome shotgun (WGS) entry which is preliminary data.</text>
</comment>
<accession>A0A7W6DAI9</accession>
<keyword evidence="1 2" id="KW-0732">Signal</keyword>
<dbReference type="Pfam" id="PF13505">
    <property type="entry name" value="OMP_b-brl"/>
    <property type="match status" value="1"/>
</dbReference>
<feature type="chain" id="PRO_5030893368" evidence="2">
    <location>
        <begin position="24"/>
        <end position="281"/>
    </location>
</feature>
<organism evidence="4 5">
    <name type="scientific">Mycoplana azooxidifex</name>
    <dbReference type="NCBI Taxonomy" id="1636188"/>
    <lineage>
        <taxon>Bacteria</taxon>
        <taxon>Pseudomonadati</taxon>
        <taxon>Pseudomonadota</taxon>
        <taxon>Alphaproteobacteria</taxon>
        <taxon>Hyphomicrobiales</taxon>
        <taxon>Rhizobiaceae</taxon>
        <taxon>Mycoplana</taxon>
    </lineage>
</organism>
<dbReference type="AlphaFoldDB" id="A0A7W6DAI9"/>
<gene>
    <name evidence="4" type="ORF">GGQ64_002441</name>
</gene>
<dbReference type="InterPro" id="IPR027385">
    <property type="entry name" value="Beta-barrel_OMP"/>
</dbReference>
<feature type="signal peptide" evidence="2">
    <location>
        <begin position="1"/>
        <end position="23"/>
    </location>
</feature>
<dbReference type="SUPFAM" id="SSF56925">
    <property type="entry name" value="OMPA-like"/>
    <property type="match status" value="1"/>
</dbReference>
<dbReference type="InterPro" id="IPR011250">
    <property type="entry name" value="OMP/PagP_B-barrel"/>
</dbReference>
<evidence type="ECO:0000256" key="2">
    <source>
        <dbReference type="SAM" id="SignalP"/>
    </source>
</evidence>
<dbReference type="RefSeq" id="WP_183804386.1">
    <property type="nucleotide sequence ID" value="NZ_JACIEE010000005.1"/>
</dbReference>
<evidence type="ECO:0000313" key="4">
    <source>
        <dbReference type="EMBL" id="MBB3977235.1"/>
    </source>
</evidence>
<protein>
    <submittedName>
        <fullName evidence="4">Opacity protein-like surface antigen</fullName>
    </submittedName>
</protein>
<evidence type="ECO:0000313" key="5">
    <source>
        <dbReference type="Proteomes" id="UP000574761"/>
    </source>
</evidence>
<dbReference type="Proteomes" id="UP000574761">
    <property type="component" value="Unassembled WGS sequence"/>
</dbReference>
<proteinExistence type="predicted"/>
<dbReference type="Gene3D" id="2.40.160.20">
    <property type="match status" value="1"/>
</dbReference>
<name>A0A7W6DAI9_9HYPH</name>
<dbReference type="EMBL" id="JACIEE010000005">
    <property type="protein sequence ID" value="MBB3977235.1"/>
    <property type="molecule type" value="Genomic_DNA"/>
</dbReference>
<keyword evidence="5" id="KW-1185">Reference proteome</keyword>
<evidence type="ECO:0000256" key="1">
    <source>
        <dbReference type="ARBA" id="ARBA00022729"/>
    </source>
</evidence>